<dbReference type="SUPFAM" id="SSF47384">
    <property type="entry name" value="Homodimeric domain of signal transducing histidine kinase"/>
    <property type="match status" value="1"/>
</dbReference>
<dbReference type="Pfam" id="PF00512">
    <property type="entry name" value="HisKA"/>
    <property type="match status" value="1"/>
</dbReference>
<dbReference type="SMART" id="SM00388">
    <property type="entry name" value="HisKA"/>
    <property type="match status" value="1"/>
</dbReference>
<dbReference type="SMART" id="SM00448">
    <property type="entry name" value="REC"/>
    <property type="match status" value="1"/>
</dbReference>
<evidence type="ECO:0000256" key="3">
    <source>
        <dbReference type="ARBA" id="ARBA00022553"/>
    </source>
</evidence>
<dbReference type="FunFam" id="3.30.565.10:FF:000010">
    <property type="entry name" value="Sensor histidine kinase RcsC"/>
    <property type="match status" value="1"/>
</dbReference>
<comment type="caution">
    <text evidence="9">The sequence shown here is derived from an EMBL/GenBank/DDBJ whole genome shotgun (WGS) entry which is preliminary data.</text>
</comment>
<evidence type="ECO:0000256" key="4">
    <source>
        <dbReference type="ARBA" id="ARBA00023012"/>
    </source>
</evidence>
<feature type="transmembrane region" description="Helical" evidence="6">
    <location>
        <begin position="12"/>
        <end position="34"/>
    </location>
</feature>
<dbReference type="CDD" id="cd16922">
    <property type="entry name" value="HATPase_EvgS-ArcB-TorS-like"/>
    <property type="match status" value="1"/>
</dbReference>
<dbReference type="Gene3D" id="3.30.565.10">
    <property type="entry name" value="Histidine kinase-like ATPase, C-terminal domain"/>
    <property type="match status" value="1"/>
</dbReference>
<accession>A0A3A3ELW7</accession>
<dbReference type="Gene3D" id="3.40.50.2300">
    <property type="match status" value="1"/>
</dbReference>
<dbReference type="InterPro" id="IPR003661">
    <property type="entry name" value="HisK_dim/P_dom"/>
</dbReference>
<evidence type="ECO:0000313" key="10">
    <source>
        <dbReference type="Proteomes" id="UP000265938"/>
    </source>
</evidence>
<gene>
    <name evidence="9" type="ORF">D4741_04435</name>
</gene>
<dbReference type="EMBL" id="QYSE01000001">
    <property type="protein sequence ID" value="RJF37330.1"/>
    <property type="molecule type" value="Genomic_DNA"/>
</dbReference>
<dbReference type="InterPro" id="IPR005467">
    <property type="entry name" value="His_kinase_dom"/>
</dbReference>
<dbReference type="SUPFAM" id="SSF55874">
    <property type="entry name" value="ATPase domain of HSP90 chaperone/DNA topoisomerase II/histidine kinase"/>
    <property type="match status" value="1"/>
</dbReference>
<feature type="domain" description="Response regulatory" evidence="8">
    <location>
        <begin position="473"/>
        <end position="587"/>
    </location>
</feature>
<proteinExistence type="predicted"/>
<keyword evidence="3 5" id="KW-0597">Phosphoprotein</keyword>
<dbReference type="PROSITE" id="PS50109">
    <property type="entry name" value="HIS_KIN"/>
    <property type="match status" value="1"/>
</dbReference>
<dbReference type="PANTHER" id="PTHR45339">
    <property type="entry name" value="HYBRID SIGNAL TRANSDUCTION HISTIDINE KINASE J"/>
    <property type="match status" value="1"/>
</dbReference>
<keyword evidence="4" id="KW-0902">Two-component regulatory system</keyword>
<organism evidence="9 10">
    <name type="scientific">Pseudoalteromonas gelatinilytica</name>
    <dbReference type="NCBI Taxonomy" id="1703256"/>
    <lineage>
        <taxon>Bacteria</taxon>
        <taxon>Pseudomonadati</taxon>
        <taxon>Pseudomonadota</taxon>
        <taxon>Gammaproteobacteria</taxon>
        <taxon>Alteromonadales</taxon>
        <taxon>Pseudoalteromonadaceae</taxon>
        <taxon>Pseudoalteromonas</taxon>
    </lineage>
</organism>
<comment type="catalytic activity">
    <reaction evidence="1">
        <text>ATP + protein L-histidine = ADP + protein N-phospho-L-histidine.</text>
        <dbReference type="EC" id="2.7.13.3"/>
    </reaction>
</comment>
<dbReference type="GO" id="GO:0000155">
    <property type="term" value="F:phosphorelay sensor kinase activity"/>
    <property type="evidence" value="ECO:0007669"/>
    <property type="project" value="InterPro"/>
</dbReference>
<feature type="transmembrane region" description="Helical" evidence="6">
    <location>
        <begin position="181"/>
        <end position="201"/>
    </location>
</feature>
<dbReference type="Pfam" id="PF02518">
    <property type="entry name" value="HATPase_c"/>
    <property type="match status" value="1"/>
</dbReference>
<evidence type="ECO:0000259" key="8">
    <source>
        <dbReference type="PROSITE" id="PS50110"/>
    </source>
</evidence>
<evidence type="ECO:0000256" key="1">
    <source>
        <dbReference type="ARBA" id="ARBA00000085"/>
    </source>
</evidence>
<dbReference type="SUPFAM" id="SSF52172">
    <property type="entry name" value="CheY-like"/>
    <property type="match status" value="1"/>
</dbReference>
<evidence type="ECO:0000313" key="9">
    <source>
        <dbReference type="EMBL" id="RJF37330.1"/>
    </source>
</evidence>
<dbReference type="Proteomes" id="UP000265938">
    <property type="component" value="Unassembled WGS sequence"/>
</dbReference>
<keyword evidence="6" id="KW-0812">Transmembrane</keyword>
<dbReference type="Gene3D" id="1.10.287.130">
    <property type="match status" value="1"/>
</dbReference>
<keyword evidence="6" id="KW-0472">Membrane</keyword>
<dbReference type="Pfam" id="PF00072">
    <property type="entry name" value="Response_reg"/>
    <property type="match status" value="1"/>
</dbReference>
<sequence>MTKALQQTKNKLKVNAIIVIALVTSLTVTSLFFYKNVDSQWHDYSKTAANVYVLHDKLIQKLGYGGFIHHFKNLVLRKNTELYLPPIEKELIEIKELLAKLSAIKEYDQTALTDVKKTVSEYENKVDIVLKMIANGAASEQIDTTVKVDDTDALKALTEFEQHVNFMLKDKSFAIDENFQIAYIVHMLTIILLTSILLIYFRKLSNSYKQQIELTERALEGARIKSEFLANMSHEIRTPLNGIMGLLQILQPNIQKPKNIEVVSKALFSCRSLLTIINDILDFSKMEANELSIEQVDFSMSKVVESINSDFLPLCNEKAIELNIDIDDDIEDLWVGDPVRVRQIILNLVSNAVKFTEQGGVQVKINKSSQSQKQGVEIEVIDTGIGMNKEGLMHLFNRFQQADNSITRRFGGTGLGMSITANLINRMNGSIDVDSALGKGTHFTVYLPLKVSEKQHLNDSFTDVTAPDLSAKTILIAEDNPLNTMIIKSMLAETNADLHFAKDGAEAVELFKQLNPILVLMDIQMPTMGGIEACSHIRSIDKEVPVIALTANVMKENIIEYMNCGFNGHVGKPIEKHLLFKALHDVIAISRDELID</sequence>
<protein>
    <recommendedName>
        <fullName evidence="2">histidine kinase</fullName>
        <ecNumber evidence="2">2.7.13.3</ecNumber>
    </recommendedName>
</protein>
<dbReference type="InterPro" id="IPR003594">
    <property type="entry name" value="HATPase_dom"/>
</dbReference>
<dbReference type="CDD" id="cd00082">
    <property type="entry name" value="HisKA"/>
    <property type="match status" value="1"/>
</dbReference>
<feature type="modified residue" description="4-aspartylphosphate" evidence="5">
    <location>
        <position position="522"/>
    </location>
</feature>
<feature type="domain" description="Histidine kinase" evidence="7">
    <location>
        <begin position="231"/>
        <end position="451"/>
    </location>
</feature>
<dbReference type="PANTHER" id="PTHR45339:SF3">
    <property type="entry name" value="HISTIDINE KINASE"/>
    <property type="match status" value="1"/>
</dbReference>
<evidence type="ECO:0000256" key="6">
    <source>
        <dbReference type="SAM" id="Phobius"/>
    </source>
</evidence>
<dbReference type="PRINTS" id="PR00344">
    <property type="entry name" value="BCTRLSENSOR"/>
</dbReference>
<evidence type="ECO:0000256" key="5">
    <source>
        <dbReference type="PROSITE-ProRule" id="PRU00169"/>
    </source>
</evidence>
<dbReference type="InterPro" id="IPR036890">
    <property type="entry name" value="HATPase_C_sf"/>
</dbReference>
<dbReference type="InterPro" id="IPR001789">
    <property type="entry name" value="Sig_transdc_resp-reg_receiver"/>
</dbReference>
<reference evidence="9 10" key="1">
    <citation type="submission" date="2018-09" db="EMBL/GenBank/DDBJ databases">
        <title>Identification of marine bacteria producing industrial enzymes.</title>
        <authorList>
            <person name="Cheng T.H."/>
            <person name="Saidin J."/>
            <person name="Muhd D.D."/>
            <person name="Isa M.N.M."/>
            <person name="Bakar M.F.A."/>
            <person name="Ismail N."/>
        </authorList>
    </citation>
    <scope>NUCLEOTIDE SEQUENCE [LARGE SCALE GENOMIC DNA]</scope>
    <source>
        <strain evidence="9 10">MNAD 1.6</strain>
    </source>
</reference>
<dbReference type="InterPro" id="IPR036097">
    <property type="entry name" value="HisK_dim/P_sf"/>
</dbReference>
<dbReference type="CDD" id="cd17546">
    <property type="entry name" value="REC_hyHK_CKI1_RcsC-like"/>
    <property type="match status" value="1"/>
</dbReference>
<dbReference type="PROSITE" id="PS50110">
    <property type="entry name" value="RESPONSE_REGULATORY"/>
    <property type="match status" value="1"/>
</dbReference>
<evidence type="ECO:0000256" key="2">
    <source>
        <dbReference type="ARBA" id="ARBA00012438"/>
    </source>
</evidence>
<dbReference type="RefSeq" id="WP_119852126.1">
    <property type="nucleotide sequence ID" value="NZ_QYSE01000001.1"/>
</dbReference>
<dbReference type="InterPro" id="IPR011006">
    <property type="entry name" value="CheY-like_superfamily"/>
</dbReference>
<evidence type="ECO:0000259" key="7">
    <source>
        <dbReference type="PROSITE" id="PS50109"/>
    </source>
</evidence>
<keyword evidence="6" id="KW-1133">Transmembrane helix</keyword>
<dbReference type="EC" id="2.7.13.3" evidence="2"/>
<dbReference type="InterPro" id="IPR004358">
    <property type="entry name" value="Sig_transdc_His_kin-like_C"/>
</dbReference>
<dbReference type="AlphaFoldDB" id="A0A3A3ELW7"/>
<name>A0A3A3ELW7_9GAMM</name>
<dbReference type="SMART" id="SM00387">
    <property type="entry name" value="HATPase_c"/>
    <property type="match status" value="1"/>
</dbReference>